<evidence type="ECO:0000313" key="3">
    <source>
        <dbReference type="EMBL" id="MFD0869094.1"/>
    </source>
</evidence>
<dbReference type="HAMAP" id="MF_00727">
    <property type="entry name" value="Tgl"/>
    <property type="match status" value="1"/>
</dbReference>
<evidence type="ECO:0000256" key="1">
    <source>
        <dbReference type="ARBA" id="ARBA00022679"/>
    </source>
</evidence>
<dbReference type="NCBIfam" id="NF002869">
    <property type="entry name" value="PRK03187.1"/>
    <property type="match status" value="1"/>
</dbReference>
<name>A0ABW3D9C2_9BACL</name>
<proteinExistence type="inferred from homology"/>
<dbReference type="EMBL" id="JBHTIU010000027">
    <property type="protein sequence ID" value="MFD0869094.1"/>
    <property type="molecule type" value="Genomic_DNA"/>
</dbReference>
<comment type="caution">
    <text evidence="3">The sequence shown here is derived from an EMBL/GenBank/DDBJ whole genome shotgun (WGS) entry which is preliminary data.</text>
</comment>
<evidence type="ECO:0000256" key="2">
    <source>
        <dbReference type="ARBA" id="ARBA00022969"/>
    </source>
</evidence>
<dbReference type="InterPro" id="IPR020916">
    <property type="entry name" value="Gln_gamma-glutamylTfrase_bac"/>
</dbReference>
<sequence>MISIAGVHVDPNRLPAHWSQTAPAHHILSQMAAHQTVYSYTRPEELEFEIRLRISIMDESIGMEQSNVSFADFDNSRCNPAYWILTPQGGFRLRGNVRPSAAIRDIYWNGHLYSFECATAIIILYYKAVLNVIPDELFDRLFANLYLFSWEYDRDLAVRTVRTSEFLPADVLYFDNPDVDPLKPEWQGENAVNLGNGLYFGHGIGIRDAAGIIMSLNRHRRRGATRSAHLLNQATNPGYLYLYRVSAGYRPAVARIGRNTYPI</sequence>
<protein>
    <submittedName>
        <fullName evidence="3">Protein-glutamine gamma-glutamyltransferase</fullName>
        <ecNumber evidence="3">2.3.2.13</ecNumber>
    </submittedName>
</protein>
<gene>
    <name evidence="3" type="ORF">ACFQ03_08020</name>
</gene>
<dbReference type="RefSeq" id="WP_144932593.1">
    <property type="nucleotide sequence ID" value="NZ_JBHTIU010000027.1"/>
</dbReference>
<dbReference type="Pfam" id="PF20085">
    <property type="entry name" value="TGL"/>
    <property type="match status" value="1"/>
</dbReference>
<keyword evidence="3" id="KW-0012">Acyltransferase</keyword>
<accession>A0ABW3D9C2</accession>
<dbReference type="EC" id="2.3.2.13" evidence="3"/>
<keyword evidence="1 3" id="KW-0808">Transferase</keyword>
<dbReference type="GO" id="GO:0003810">
    <property type="term" value="F:protein-glutamine gamma-glutamyltransferase activity"/>
    <property type="evidence" value="ECO:0007669"/>
    <property type="project" value="UniProtKB-EC"/>
</dbReference>
<keyword evidence="2" id="KW-0749">Sporulation</keyword>
<reference evidence="4" key="1">
    <citation type="journal article" date="2019" name="Int. J. Syst. Evol. Microbiol.">
        <title>The Global Catalogue of Microorganisms (GCM) 10K type strain sequencing project: providing services to taxonomists for standard genome sequencing and annotation.</title>
        <authorList>
            <consortium name="The Broad Institute Genomics Platform"/>
            <consortium name="The Broad Institute Genome Sequencing Center for Infectious Disease"/>
            <person name="Wu L."/>
            <person name="Ma J."/>
        </authorList>
    </citation>
    <scope>NUCLEOTIDE SEQUENCE [LARGE SCALE GENOMIC DNA]</scope>
    <source>
        <strain evidence="4">CCUG 57263</strain>
    </source>
</reference>
<evidence type="ECO:0000313" key="4">
    <source>
        <dbReference type="Proteomes" id="UP001597120"/>
    </source>
</evidence>
<dbReference type="Proteomes" id="UP001597120">
    <property type="component" value="Unassembled WGS sequence"/>
</dbReference>
<organism evidence="3 4">
    <name type="scientific">Paenibacillus residui</name>
    <dbReference type="NCBI Taxonomy" id="629724"/>
    <lineage>
        <taxon>Bacteria</taxon>
        <taxon>Bacillati</taxon>
        <taxon>Bacillota</taxon>
        <taxon>Bacilli</taxon>
        <taxon>Bacillales</taxon>
        <taxon>Paenibacillaceae</taxon>
        <taxon>Paenibacillus</taxon>
    </lineage>
</organism>
<keyword evidence="4" id="KW-1185">Reference proteome</keyword>